<dbReference type="Pfam" id="PF00892">
    <property type="entry name" value="EamA"/>
    <property type="match status" value="2"/>
</dbReference>
<keyword evidence="5" id="KW-1185">Reference proteome</keyword>
<feature type="transmembrane region" description="Helical" evidence="2">
    <location>
        <begin position="170"/>
        <end position="190"/>
    </location>
</feature>
<feature type="transmembrane region" description="Helical" evidence="2">
    <location>
        <begin position="202"/>
        <end position="225"/>
    </location>
</feature>
<evidence type="ECO:0000313" key="5">
    <source>
        <dbReference type="Proteomes" id="UP000078532"/>
    </source>
</evidence>
<feature type="transmembrane region" description="Helical" evidence="2">
    <location>
        <begin position="58"/>
        <end position="80"/>
    </location>
</feature>
<accession>A0A1B7LF55</accession>
<dbReference type="PANTHER" id="PTHR22911:SF79">
    <property type="entry name" value="MOBA-LIKE NTP TRANSFERASE DOMAIN-CONTAINING PROTEIN"/>
    <property type="match status" value="1"/>
</dbReference>
<reference evidence="4 5" key="1">
    <citation type="submission" date="2016-04" db="EMBL/GenBank/DDBJ databases">
        <authorList>
            <person name="Evans L.H."/>
            <person name="Alamgir A."/>
            <person name="Owens N."/>
            <person name="Weber N.D."/>
            <person name="Virtaneva K."/>
            <person name="Barbian K."/>
            <person name="Babar A."/>
            <person name="Rosenke K."/>
        </authorList>
    </citation>
    <scope>NUCLEOTIDE SEQUENCE [LARGE SCALE GENOMIC DNA]</scope>
    <source>
        <strain evidence="4 5">LMa1</strain>
    </source>
</reference>
<evidence type="ECO:0000259" key="3">
    <source>
        <dbReference type="Pfam" id="PF00892"/>
    </source>
</evidence>
<dbReference type="STRING" id="1838280.A6M21_08840"/>
<dbReference type="InterPro" id="IPR037185">
    <property type="entry name" value="EmrE-like"/>
</dbReference>
<dbReference type="Proteomes" id="UP000078532">
    <property type="component" value="Unassembled WGS sequence"/>
</dbReference>
<feature type="transmembrane region" description="Helical" evidence="2">
    <location>
        <begin position="86"/>
        <end position="106"/>
    </location>
</feature>
<dbReference type="Gene3D" id="1.10.3730.20">
    <property type="match status" value="2"/>
</dbReference>
<dbReference type="GO" id="GO:0016020">
    <property type="term" value="C:membrane"/>
    <property type="evidence" value="ECO:0007669"/>
    <property type="project" value="InterPro"/>
</dbReference>
<proteinExistence type="inferred from homology"/>
<feature type="transmembrane region" description="Helical" evidence="2">
    <location>
        <begin position="258"/>
        <end position="276"/>
    </location>
</feature>
<feature type="transmembrane region" description="Helical" evidence="2">
    <location>
        <begin position="141"/>
        <end position="158"/>
    </location>
</feature>
<sequence length="287" mass="30266">MAASAVCFSFTAVFAKLAYAGHVNLTTLLFARFILAALVIWAVIACSRQSAATARRELGAYFFLALLGYGIATSCLFASLRLIPASLASMLLYTHPALVAAGEVLFYRRPLTGNKTAALVMSAAGLLMVLGTAAGKVSLPGVLLALGASLSYAAYLLLGNRVLDHNDHSLAATGYVLGFAALGFGLYGLFSGQLDFGFQFSGWIWITALAVVATVMAIILLYAALTRIEAGRAAIISTLEPVLTVIMSALIFRERLGPWQVTGGLLVLTAIMVLHVKPPVKGEVELH</sequence>
<evidence type="ECO:0000313" key="4">
    <source>
        <dbReference type="EMBL" id="OAT82258.1"/>
    </source>
</evidence>
<dbReference type="EMBL" id="LYVF01000137">
    <property type="protein sequence ID" value="OAT82258.1"/>
    <property type="molecule type" value="Genomic_DNA"/>
</dbReference>
<dbReference type="AlphaFoldDB" id="A0A1B7LF55"/>
<comment type="similarity">
    <text evidence="1">Belongs to the EamA transporter family.</text>
</comment>
<protein>
    <recommendedName>
        <fullName evidence="3">EamA domain-containing protein</fullName>
    </recommendedName>
</protein>
<dbReference type="InterPro" id="IPR000620">
    <property type="entry name" value="EamA_dom"/>
</dbReference>
<feature type="transmembrane region" description="Helical" evidence="2">
    <location>
        <begin position="118"/>
        <end position="135"/>
    </location>
</feature>
<keyword evidence="2" id="KW-1133">Transmembrane helix</keyword>
<evidence type="ECO:0000256" key="2">
    <source>
        <dbReference type="SAM" id="Phobius"/>
    </source>
</evidence>
<dbReference type="OrthoDB" id="9808556at2"/>
<feature type="transmembrane region" description="Helical" evidence="2">
    <location>
        <begin position="30"/>
        <end position="46"/>
    </location>
</feature>
<organism evidence="4 5">
    <name type="scientific">Desulfotomaculum copahuensis</name>
    <dbReference type="NCBI Taxonomy" id="1838280"/>
    <lineage>
        <taxon>Bacteria</taxon>
        <taxon>Bacillati</taxon>
        <taxon>Bacillota</taxon>
        <taxon>Clostridia</taxon>
        <taxon>Eubacteriales</taxon>
        <taxon>Desulfotomaculaceae</taxon>
        <taxon>Desulfotomaculum</taxon>
    </lineage>
</organism>
<comment type="caution">
    <text evidence="4">The sequence shown here is derived from an EMBL/GenBank/DDBJ whole genome shotgun (WGS) entry which is preliminary data.</text>
</comment>
<keyword evidence="2" id="KW-0812">Transmembrane</keyword>
<feature type="domain" description="EamA" evidence="3">
    <location>
        <begin position="140"/>
        <end position="274"/>
    </location>
</feature>
<name>A0A1B7LF55_9FIRM</name>
<evidence type="ECO:0000256" key="1">
    <source>
        <dbReference type="ARBA" id="ARBA00007362"/>
    </source>
</evidence>
<feature type="transmembrane region" description="Helical" evidence="2">
    <location>
        <begin position="232"/>
        <end position="252"/>
    </location>
</feature>
<feature type="domain" description="EamA" evidence="3">
    <location>
        <begin position="2"/>
        <end position="130"/>
    </location>
</feature>
<dbReference type="SUPFAM" id="SSF103481">
    <property type="entry name" value="Multidrug resistance efflux transporter EmrE"/>
    <property type="match status" value="2"/>
</dbReference>
<dbReference type="PANTHER" id="PTHR22911">
    <property type="entry name" value="ACYL-MALONYL CONDENSING ENZYME-RELATED"/>
    <property type="match status" value="1"/>
</dbReference>
<keyword evidence="2" id="KW-0472">Membrane</keyword>
<gene>
    <name evidence="4" type="ORF">A6M21_08840</name>
</gene>